<dbReference type="PANTHER" id="PTHR13520">
    <property type="entry name" value="RAD50-INTERACTING PROTEIN 1 RINT-1"/>
    <property type="match status" value="1"/>
</dbReference>
<protein>
    <submittedName>
        <fullName evidence="1">Uncharacterized protein</fullName>
    </submittedName>
</protein>
<dbReference type="AlphaFoldDB" id="A0AAD8HFE6"/>
<proteinExistence type="predicted"/>
<reference evidence="1" key="2">
    <citation type="submission" date="2023-05" db="EMBL/GenBank/DDBJ databases">
        <authorList>
            <person name="Schelkunov M.I."/>
        </authorList>
    </citation>
    <scope>NUCLEOTIDE SEQUENCE</scope>
    <source>
        <strain evidence="1">Hsosn_3</strain>
        <tissue evidence="1">Leaf</tissue>
    </source>
</reference>
<dbReference type="PANTHER" id="PTHR13520:SF1">
    <property type="entry name" value="RINT1-LIKE PROTEIN MAG2"/>
    <property type="match status" value="1"/>
</dbReference>
<dbReference type="GO" id="GO:0006890">
    <property type="term" value="P:retrograde vesicle-mediated transport, Golgi to endoplasmic reticulum"/>
    <property type="evidence" value="ECO:0007669"/>
    <property type="project" value="InterPro"/>
</dbReference>
<reference evidence="1" key="1">
    <citation type="submission" date="2023-02" db="EMBL/GenBank/DDBJ databases">
        <title>Genome of toxic invasive species Heracleum sosnowskyi carries increased number of genes despite the absence of recent whole-genome duplications.</title>
        <authorList>
            <person name="Schelkunov M."/>
            <person name="Shtratnikova V."/>
            <person name="Makarenko M."/>
            <person name="Klepikova A."/>
            <person name="Omelchenko D."/>
            <person name="Novikova G."/>
            <person name="Obukhova E."/>
            <person name="Bogdanov V."/>
            <person name="Penin A."/>
            <person name="Logacheva M."/>
        </authorList>
    </citation>
    <scope>NUCLEOTIDE SEQUENCE</scope>
    <source>
        <strain evidence="1">Hsosn_3</strain>
        <tissue evidence="1">Leaf</tissue>
    </source>
</reference>
<keyword evidence="2" id="KW-1185">Reference proteome</keyword>
<dbReference type="EMBL" id="JAUIZM010000009">
    <property type="protein sequence ID" value="KAK1365170.1"/>
    <property type="molecule type" value="Genomic_DNA"/>
</dbReference>
<sequence>MGLNQAESSGKPFVENSFNEGSMGDIGSGILGKEIRKLEEFRVEWIEMLSRTGSNGRKEVKKDWRNVKLYDGGTERFGNDLTVLFGVFGSWCLRPEGFFPKISEGLRLLKMEKKQLQGSSAGGEVWLKENGIRHLSVADAEKIAKNRVYNS</sequence>
<organism evidence="1 2">
    <name type="scientific">Heracleum sosnowskyi</name>
    <dbReference type="NCBI Taxonomy" id="360622"/>
    <lineage>
        <taxon>Eukaryota</taxon>
        <taxon>Viridiplantae</taxon>
        <taxon>Streptophyta</taxon>
        <taxon>Embryophyta</taxon>
        <taxon>Tracheophyta</taxon>
        <taxon>Spermatophyta</taxon>
        <taxon>Magnoliopsida</taxon>
        <taxon>eudicotyledons</taxon>
        <taxon>Gunneridae</taxon>
        <taxon>Pentapetalae</taxon>
        <taxon>asterids</taxon>
        <taxon>campanulids</taxon>
        <taxon>Apiales</taxon>
        <taxon>Apiaceae</taxon>
        <taxon>Apioideae</taxon>
        <taxon>apioid superclade</taxon>
        <taxon>Tordylieae</taxon>
        <taxon>Tordyliinae</taxon>
        <taxon>Heracleum</taxon>
    </lineage>
</organism>
<comment type="caution">
    <text evidence="1">The sequence shown here is derived from an EMBL/GenBank/DDBJ whole genome shotgun (WGS) entry which is preliminary data.</text>
</comment>
<dbReference type="Proteomes" id="UP001237642">
    <property type="component" value="Unassembled WGS sequence"/>
</dbReference>
<name>A0AAD8HFE6_9APIA</name>
<dbReference type="GO" id="GO:0070939">
    <property type="term" value="C:Dsl1/NZR complex"/>
    <property type="evidence" value="ECO:0007669"/>
    <property type="project" value="InterPro"/>
</dbReference>
<gene>
    <name evidence="1" type="ORF">POM88_040731</name>
</gene>
<accession>A0AAD8HFE6</accession>
<evidence type="ECO:0000313" key="2">
    <source>
        <dbReference type="Proteomes" id="UP001237642"/>
    </source>
</evidence>
<dbReference type="GO" id="GO:0060628">
    <property type="term" value="P:regulation of ER to Golgi vesicle-mediated transport"/>
    <property type="evidence" value="ECO:0007669"/>
    <property type="project" value="TreeGrafter"/>
</dbReference>
<dbReference type="InterPro" id="IPR007528">
    <property type="entry name" value="RINT1_Tip20"/>
</dbReference>
<evidence type="ECO:0000313" key="1">
    <source>
        <dbReference type="EMBL" id="KAK1365170.1"/>
    </source>
</evidence>
<dbReference type="GO" id="GO:0006888">
    <property type="term" value="P:endoplasmic reticulum to Golgi vesicle-mediated transport"/>
    <property type="evidence" value="ECO:0007669"/>
    <property type="project" value="InterPro"/>
</dbReference>